<keyword evidence="4" id="KW-1185">Reference proteome</keyword>
<dbReference type="Pfam" id="PF05163">
    <property type="entry name" value="DinB"/>
    <property type="match status" value="1"/>
</dbReference>
<dbReference type="PANTHER" id="PTHR37302">
    <property type="entry name" value="SLR1116 PROTEIN"/>
    <property type="match status" value="1"/>
</dbReference>
<dbReference type="RefSeq" id="WP_406645208.1">
    <property type="nucleotide sequence ID" value="NZ_CP123584.1"/>
</dbReference>
<protein>
    <submittedName>
        <fullName evidence="3">DinB family protein</fullName>
    </submittedName>
</protein>
<dbReference type="InterPro" id="IPR007837">
    <property type="entry name" value="DinB"/>
</dbReference>
<evidence type="ECO:0000256" key="2">
    <source>
        <dbReference type="ARBA" id="ARBA00022723"/>
    </source>
</evidence>
<organism evidence="3 4">
    <name type="scientific">Aliisedimentitalea scapharcae</name>
    <dbReference type="NCBI Taxonomy" id="1524259"/>
    <lineage>
        <taxon>Bacteria</taxon>
        <taxon>Pseudomonadati</taxon>
        <taxon>Pseudomonadota</taxon>
        <taxon>Alphaproteobacteria</taxon>
        <taxon>Rhodobacterales</taxon>
        <taxon>Roseobacteraceae</taxon>
        <taxon>Aliisedimentitalea</taxon>
    </lineage>
</organism>
<dbReference type="Gene3D" id="1.20.120.450">
    <property type="entry name" value="dinb family like domain"/>
    <property type="match status" value="1"/>
</dbReference>
<dbReference type="SUPFAM" id="SSF109854">
    <property type="entry name" value="DinB/YfiT-like putative metalloenzymes"/>
    <property type="match status" value="1"/>
</dbReference>
<keyword evidence="2" id="KW-0479">Metal-binding</keyword>
<accession>A0ABZ2XR62</accession>
<sequence length="174" mass="19541">MISTEYCRLLARYNTWQNASLVTAATGLTDAERWLDRGAVFKSIAATLNHLYWADALMLERIQGNERPQDTLTHSLTSPSDWFAFKDLRAHRDAEIEHWADSMTDTDLTGIVRWDPPDGSARIEQPKSICVVQLFNHQTHHRGQIHAMLTAAGAAPDPTDIPAMPQHMLPGANR</sequence>
<reference evidence="3 4" key="1">
    <citation type="submission" date="2023-04" db="EMBL/GenBank/DDBJ databases">
        <title>Complete genome sequence of Alisedimentitalea scapharcae.</title>
        <authorList>
            <person name="Rong J.-C."/>
            <person name="Yi M.-L."/>
            <person name="Zhao Q."/>
        </authorList>
    </citation>
    <scope>NUCLEOTIDE SEQUENCE [LARGE SCALE GENOMIC DNA]</scope>
    <source>
        <strain evidence="3 4">KCTC 42119</strain>
    </source>
</reference>
<evidence type="ECO:0000256" key="1">
    <source>
        <dbReference type="ARBA" id="ARBA00008635"/>
    </source>
</evidence>
<name>A0ABZ2XR62_9RHOB</name>
<evidence type="ECO:0000313" key="4">
    <source>
        <dbReference type="Proteomes" id="UP001623232"/>
    </source>
</evidence>
<proteinExistence type="inferred from homology"/>
<dbReference type="Proteomes" id="UP001623232">
    <property type="component" value="Chromosome"/>
</dbReference>
<dbReference type="EMBL" id="CP123584">
    <property type="protein sequence ID" value="WZK87877.1"/>
    <property type="molecule type" value="Genomic_DNA"/>
</dbReference>
<dbReference type="InterPro" id="IPR034660">
    <property type="entry name" value="DinB/YfiT-like"/>
</dbReference>
<comment type="similarity">
    <text evidence="1">Belongs to the DinB family.</text>
</comment>
<evidence type="ECO:0000313" key="3">
    <source>
        <dbReference type="EMBL" id="WZK87877.1"/>
    </source>
</evidence>
<gene>
    <name evidence="3" type="ORF">QEZ52_14840</name>
</gene>
<dbReference type="PANTHER" id="PTHR37302:SF1">
    <property type="entry name" value="PROTEIN DINB"/>
    <property type="match status" value="1"/>
</dbReference>